<evidence type="ECO:0000313" key="2">
    <source>
        <dbReference type="EMBL" id="QPZ89690.1"/>
    </source>
</evidence>
<reference evidence="2 3" key="1">
    <citation type="submission" date="2020-05" db="EMBL/GenBank/DDBJ databases">
        <title>Thioclava electrotropha strain Elox9 finished genome.</title>
        <authorList>
            <person name="Rowe A.R."/>
            <person name="Wilbanks E.G."/>
        </authorList>
    </citation>
    <scope>NUCLEOTIDE SEQUENCE [LARGE SCALE GENOMIC DNA]</scope>
    <source>
        <strain evidence="2 3">Elox9</strain>
    </source>
</reference>
<dbReference type="InterPro" id="IPR041657">
    <property type="entry name" value="HTH_17"/>
</dbReference>
<evidence type="ECO:0000313" key="3">
    <source>
        <dbReference type="Proteomes" id="UP000192422"/>
    </source>
</evidence>
<keyword evidence="3" id="KW-1185">Reference proteome</keyword>
<dbReference type="EMBL" id="CP053562">
    <property type="protein sequence ID" value="QPZ89690.1"/>
    <property type="molecule type" value="Genomic_DNA"/>
</dbReference>
<proteinExistence type="predicted"/>
<organism evidence="2 3">
    <name type="scientific">Thioclava electrotropha</name>
    <dbReference type="NCBI Taxonomy" id="1549850"/>
    <lineage>
        <taxon>Bacteria</taxon>
        <taxon>Pseudomonadati</taxon>
        <taxon>Pseudomonadota</taxon>
        <taxon>Alphaproteobacteria</taxon>
        <taxon>Rhodobacterales</taxon>
        <taxon>Paracoccaceae</taxon>
        <taxon>Thioclava</taxon>
    </lineage>
</organism>
<name>A0ABX6YPG5_9RHOB</name>
<dbReference type="Proteomes" id="UP000192422">
    <property type="component" value="Chromosome"/>
</dbReference>
<sequence>MKPTAPDADYLDRLITERDAADFLGYTMRALQNWRTRGGGPLYVKVSPRSIRYRRRDLNAWVESKLAKHSTEASIGGGHDV</sequence>
<dbReference type="InterPro" id="IPR009061">
    <property type="entry name" value="DNA-bd_dom_put_sf"/>
</dbReference>
<dbReference type="SUPFAM" id="SSF46955">
    <property type="entry name" value="Putative DNA-binding domain"/>
    <property type="match status" value="1"/>
</dbReference>
<protein>
    <submittedName>
        <fullName evidence="2">Helix-turn-helix domain-containing protein</fullName>
    </submittedName>
</protein>
<accession>A0ABX6YPG5</accession>
<gene>
    <name evidence="2" type="ORF">AKL02_001515</name>
</gene>
<feature type="domain" description="Helix-turn-helix" evidence="1">
    <location>
        <begin position="16"/>
        <end position="65"/>
    </location>
</feature>
<evidence type="ECO:0000259" key="1">
    <source>
        <dbReference type="Pfam" id="PF12728"/>
    </source>
</evidence>
<dbReference type="RefSeq" id="WP_083079116.1">
    <property type="nucleotide sequence ID" value="NZ_CP053562.1"/>
</dbReference>
<dbReference type="Pfam" id="PF12728">
    <property type="entry name" value="HTH_17"/>
    <property type="match status" value="1"/>
</dbReference>